<dbReference type="Gene3D" id="6.10.10.120">
    <property type="entry name" value="Antitoxin ParD1-like"/>
    <property type="match status" value="1"/>
</dbReference>
<dbReference type="NCBIfam" id="TIGR02606">
    <property type="entry name" value="antidote_CC2985"/>
    <property type="match status" value="1"/>
</dbReference>
<dbReference type="InterPro" id="IPR022789">
    <property type="entry name" value="ParD"/>
</dbReference>
<dbReference type="InterPro" id="IPR010985">
    <property type="entry name" value="Ribbon_hlx_hlx"/>
</dbReference>
<reference evidence="5 6" key="1">
    <citation type="submission" date="2013-10" db="EMBL/GenBank/DDBJ databases">
        <title>Salinisphaera japonica YTM-1 Genome Sequencing.</title>
        <authorList>
            <person name="Lai Q."/>
            <person name="Li C."/>
            <person name="Shao Z."/>
        </authorList>
    </citation>
    <scope>NUCLEOTIDE SEQUENCE [LARGE SCALE GENOMIC DNA]</scope>
    <source>
        <strain evidence="5 6">YTM-1</strain>
    </source>
</reference>
<dbReference type="InterPro" id="IPR038296">
    <property type="entry name" value="ParD_sf"/>
</dbReference>
<organism evidence="5 6">
    <name type="scientific">Salinisphaera japonica YTM-1</name>
    <dbReference type="NCBI Taxonomy" id="1209778"/>
    <lineage>
        <taxon>Bacteria</taxon>
        <taxon>Pseudomonadati</taxon>
        <taxon>Pseudomonadota</taxon>
        <taxon>Gammaproteobacteria</taxon>
        <taxon>Salinisphaerales</taxon>
        <taxon>Salinisphaeraceae</taxon>
        <taxon>Salinisphaera</taxon>
    </lineage>
</organism>
<dbReference type="SUPFAM" id="SSF47598">
    <property type="entry name" value="Ribbon-helix-helix"/>
    <property type="match status" value="1"/>
</dbReference>
<keyword evidence="6" id="KW-1185">Reference proteome</keyword>
<dbReference type="AlphaFoldDB" id="A0A423PPL4"/>
<comment type="caution">
    <text evidence="5">The sequence shown here is derived from an EMBL/GenBank/DDBJ whole genome shotgun (WGS) entry which is preliminary data.</text>
</comment>
<protein>
    <recommendedName>
        <fullName evidence="2">Antitoxin ParD</fullName>
    </recommendedName>
</protein>
<dbReference type="EMBL" id="AYKG01000025">
    <property type="protein sequence ID" value="ROO27564.1"/>
    <property type="molecule type" value="Genomic_DNA"/>
</dbReference>
<evidence type="ECO:0000256" key="2">
    <source>
        <dbReference type="ARBA" id="ARBA00017940"/>
    </source>
</evidence>
<dbReference type="OrthoDB" id="9815501at2"/>
<accession>A0A423PPL4</accession>
<dbReference type="GO" id="GO:0006355">
    <property type="term" value="P:regulation of DNA-templated transcription"/>
    <property type="evidence" value="ECO:0007669"/>
    <property type="project" value="InterPro"/>
</dbReference>
<proteinExistence type="inferred from homology"/>
<evidence type="ECO:0000313" key="6">
    <source>
        <dbReference type="Proteomes" id="UP000285310"/>
    </source>
</evidence>
<evidence type="ECO:0000313" key="5">
    <source>
        <dbReference type="EMBL" id="ROO27564.1"/>
    </source>
</evidence>
<name>A0A423PPL4_9GAMM</name>
<dbReference type="PANTHER" id="PTHR36582">
    <property type="entry name" value="ANTITOXIN PARD"/>
    <property type="match status" value="1"/>
</dbReference>
<sequence>MNISFTDQQSDYIAAQVASGDYRNASEVVREALRLHRQYRQMVINDLRAQIEAGWDGATSGRSVQDIAAAHSVADY</sequence>
<evidence type="ECO:0000256" key="4">
    <source>
        <dbReference type="ARBA" id="ARBA00037106"/>
    </source>
</evidence>
<evidence type="ECO:0000256" key="3">
    <source>
        <dbReference type="ARBA" id="ARBA00022649"/>
    </source>
</evidence>
<dbReference type="Proteomes" id="UP000285310">
    <property type="component" value="Unassembled WGS sequence"/>
</dbReference>
<comment type="function">
    <text evidence="4">Antitoxin component of a type II toxin-antitoxin (TA) system. Neutralizes the effect of toxin ParE.</text>
</comment>
<gene>
    <name evidence="5" type="ORF">SAJA_09070</name>
</gene>
<comment type="similarity">
    <text evidence="1">Belongs to the ParD antitoxin family.</text>
</comment>
<dbReference type="PANTHER" id="PTHR36582:SF2">
    <property type="entry name" value="ANTITOXIN PARD"/>
    <property type="match status" value="1"/>
</dbReference>
<dbReference type="Pfam" id="PF03693">
    <property type="entry name" value="ParD_antitoxin"/>
    <property type="match status" value="1"/>
</dbReference>
<dbReference type="InParanoid" id="A0A423PPL4"/>
<evidence type="ECO:0000256" key="1">
    <source>
        <dbReference type="ARBA" id="ARBA00008580"/>
    </source>
</evidence>
<keyword evidence="3" id="KW-1277">Toxin-antitoxin system</keyword>